<dbReference type="InterPro" id="IPR018062">
    <property type="entry name" value="HTH_AraC-typ_CS"/>
</dbReference>
<dbReference type="InterPro" id="IPR018060">
    <property type="entry name" value="HTH_AraC"/>
</dbReference>
<evidence type="ECO:0000313" key="6">
    <source>
        <dbReference type="Proteomes" id="UP000316030"/>
    </source>
</evidence>
<dbReference type="InterPro" id="IPR009057">
    <property type="entry name" value="Homeodomain-like_sf"/>
</dbReference>
<dbReference type="Pfam" id="PF12833">
    <property type="entry name" value="HTH_18"/>
    <property type="match status" value="1"/>
</dbReference>
<dbReference type="PROSITE" id="PS01124">
    <property type="entry name" value="HTH_ARAC_FAMILY_2"/>
    <property type="match status" value="1"/>
</dbReference>
<dbReference type="OrthoDB" id="9793400at2"/>
<accession>A0A521C1Q3</accession>
<evidence type="ECO:0000256" key="1">
    <source>
        <dbReference type="ARBA" id="ARBA00023015"/>
    </source>
</evidence>
<dbReference type="GO" id="GO:0043565">
    <property type="term" value="F:sequence-specific DNA binding"/>
    <property type="evidence" value="ECO:0007669"/>
    <property type="project" value="InterPro"/>
</dbReference>
<dbReference type="PANTHER" id="PTHR43130">
    <property type="entry name" value="ARAC-FAMILY TRANSCRIPTIONAL REGULATOR"/>
    <property type="match status" value="1"/>
</dbReference>
<evidence type="ECO:0000259" key="4">
    <source>
        <dbReference type="PROSITE" id="PS01124"/>
    </source>
</evidence>
<evidence type="ECO:0000256" key="3">
    <source>
        <dbReference type="ARBA" id="ARBA00023163"/>
    </source>
</evidence>
<dbReference type="InterPro" id="IPR002818">
    <property type="entry name" value="DJ-1/PfpI"/>
</dbReference>
<keyword evidence="3" id="KW-0804">Transcription</keyword>
<keyword evidence="6" id="KW-1185">Reference proteome</keyword>
<dbReference type="SMART" id="SM00342">
    <property type="entry name" value="HTH_ARAC"/>
    <property type="match status" value="1"/>
</dbReference>
<dbReference type="GO" id="GO:0003700">
    <property type="term" value="F:DNA-binding transcription factor activity"/>
    <property type="evidence" value="ECO:0007669"/>
    <property type="project" value="InterPro"/>
</dbReference>
<dbReference type="SUPFAM" id="SSF46689">
    <property type="entry name" value="Homeodomain-like"/>
    <property type="match status" value="2"/>
</dbReference>
<gene>
    <name evidence="5" type="ORF">SAMN06265173_10550</name>
</gene>
<dbReference type="RefSeq" id="WP_142492533.1">
    <property type="nucleotide sequence ID" value="NZ_FXTO01000005.1"/>
</dbReference>
<feature type="domain" description="HTH araC/xylS-type" evidence="4">
    <location>
        <begin position="242"/>
        <end position="340"/>
    </location>
</feature>
<dbReference type="CDD" id="cd03136">
    <property type="entry name" value="GATase1_AraC_ArgR_like"/>
    <property type="match status" value="1"/>
</dbReference>
<protein>
    <submittedName>
        <fullName evidence="5">Transcriptional regulator, AraC family with amidase-like domain</fullName>
    </submittedName>
</protein>
<dbReference type="PANTHER" id="PTHR43130:SF3">
    <property type="entry name" value="HTH-TYPE TRANSCRIPTIONAL REGULATOR RV1931C"/>
    <property type="match status" value="1"/>
</dbReference>
<dbReference type="AlphaFoldDB" id="A0A521C1Q3"/>
<dbReference type="Proteomes" id="UP000316030">
    <property type="component" value="Unassembled WGS sequence"/>
</dbReference>
<dbReference type="InterPro" id="IPR029062">
    <property type="entry name" value="Class_I_gatase-like"/>
</dbReference>
<keyword evidence="2" id="KW-0238">DNA-binding</keyword>
<dbReference type="PROSITE" id="PS00041">
    <property type="entry name" value="HTH_ARAC_FAMILY_1"/>
    <property type="match status" value="1"/>
</dbReference>
<name>A0A521C1Q3_9RHOB</name>
<sequence>MTRPTDKIRPVTELVPSGAFSYPIKMPKPTRWFGFLLLPEFTLLAFSSALDTLRIANQLAQKPLYGWVVLSENGGAVMSSSGVQVGVHGGLDELGTDLHVLVCSGNHGTEAASPAVLGAIRRHAKFGGQIGGVCTGAAALARAGLLGNRRFTLHWENQPGFIEAFPDLIPSTRRFEVDGPLMTCGGGAAATEMMISIIAEDYGEDFAVAVADMCLNRADQGQRLEQRSSIAKAINSRNPKILTVLRAMYDHIEDPLTLDDMADRVGASRRQMERLFNRYMGESPAQTYRNIRLDRARSLLAETDMSVLDVATASGFNSADLFSRHFRARYGETPFGARTKLRKAARQED</sequence>
<dbReference type="Gene3D" id="1.10.10.60">
    <property type="entry name" value="Homeodomain-like"/>
    <property type="match status" value="1"/>
</dbReference>
<dbReference type="InterPro" id="IPR052158">
    <property type="entry name" value="INH-QAR"/>
</dbReference>
<proteinExistence type="predicted"/>
<evidence type="ECO:0000256" key="2">
    <source>
        <dbReference type="ARBA" id="ARBA00023125"/>
    </source>
</evidence>
<organism evidence="5 6">
    <name type="scientific">Thalassovita litoralis</name>
    <dbReference type="NCBI Taxonomy" id="1010611"/>
    <lineage>
        <taxon>Bacteria</taxon>
        <taxon>Pseudomonadati</taxon>
        <taxon>Pseudomonadota</taxon>
        <taxon>Alphaproteobacteria</taxon>
        <taxon>Rhodobacterales</taxon>
        <taxon>Roseobacteraceae</taxon>
        <taxon>Thalassovita</taxon>
    </lineage>
</organism>
<dbReference type="Gene3D" id="3.40.50.880">
    <property type="match status" value="1"/>
</dbReference>
<evidence type="ECO:0000313" key="5">
    <source>
        <dbReference type="EMBL" id="SMO53382.1"/>
    </source>
</evidence>
<dbReference type="Pfam" id="PF01965">
    <property type="entry name" value="DJ-1_PfpI"/>
    <property type="match status" value="1"/>
</dbReference>
<dbReference type="SUPFAM" id="SSF52317">
    <property type="entry name" value="Class I glutamine amidotransferase-like"/>
    <property type="match status" value="1"/>
</dbReference>
<keyword evidence="1" id="KW-0805">Transcription regulation</keyword>
<reference evidence="5 6" key="1">
    <citation type="submission" date="2017-05" db="EMBL/GenBank/DDBJ databases">
        <authorList>
            <person name="Varghese N."/>
            <person name="Submissions S."/>
        </authorList>
    </citation>
    <scope>NUCLEOTIDE SEQUENCE [LARGE SCALE GENOMIC DNA]</scope>
    <source>
        <strain evidence="5 6">DSM 29506</strain>
    </source>
</reference>
<dbReference type="EMBL" id="FXTO01000005">
    <property type="protein sequence ID" value="SMO53382.1"/>
    <property type="molecule type" value="Genomic_DNA"/>
</dbReference>